<sequence length="75" mass="8730">MFQISFPLFEFSVFHGCGKFPRAHQLQNDTSGCSERQFNLLDRFIKDELKTMQAFLAAAEATKNRDMLLKVWAEQ</sequence>
<organism evidence="1 2">
    <name type="scientific">Triticum urartu</name>
    <name type="common">Red wild einkorn</name>
    <name type="synonym">Crithodium urartu</name>
    <dbReference type="NCBI Taxonomy" id="4572"/>
    <lineage>
        <taxon>Eukaryota</taxon>
        <taxon>Viridiplantae</taxon>
        <taxon>Streptophyta</taxon>
        <taxon>Embryophyta</taxon>
        <taxon>Tracheophyta</taxon>
        <taxon>Spermatophyta</taxon>
        <taxon>Magnoliopsida</taxon>
        <taxon>Liliopsida</taxon>
        <taxon>Poales</taxon>
        <taxon>Poaceae</taxon>
        <taxon>BOP clade</taxon>
        <taxon>Pooideae</taxon>
        <taxon>Triticodae</taxon>
        <taxon>Triticeae</taxon>
        <taxon>Triticinae</taxon>
        <taxon>Triticum</taxon>
    </lineage>
</organism>
<dbReference type="Gramene" id="TuG1812G0700000450.01.T02">
    <property type="protein sequence ID" value="TuG1812G0700000450.01.T02.cds238913"/>
    <property type="gene ID" value="TuG1812G0700000450.01"/>
</dbReference>
<accession>A0A8R7QZI3</accession>
<dbReference type="EnsemblPlants" id="TuG1812G0700000450.01.T02">
    <property type="protein sequence ID" value="TuG1812G0700000450.01.T02.cds238913"/>
    <property type="gene ID" value="TuG1812G0700000450.01"/>
</dbReference>
<keyword evidence="2" id="KW-1185">Reference proteome</keyword>
<dbReference type="Proteomes" id="UP000015106">
    <property type="component" value="Chromosome 7"/>
</dbReference>
<proteinExistence type="predicted"/>
<reference evidence="1" key="3">
    <citation type="submission" date="2022-06" db="UniProtKB">
        <authorList>
            <consortium name="EnsemblPlants"/>
        </authorList>
    </citation>
    <scope>IDENTIFICATION</scope>
</reference>
<reference evidence="2" key="1">
    <citation type="journal article" date="2013" name="Nature">
        <title>Draft genome of the wheat A-genome progenitor Triticum urartu.</title>
        <authorList>
            <person name="Ling H.Q."/>
            <person name="Zhao S."/>
            <person name="Liu D."/>
            <person name="Wang J."/>
            <person name="Sun H."/>
            <person name="Zhang C."/>
            <person name="Fan H."/>
            <person name="Li D."/>
            <person name="Dong L."/>
            <person name="Tao Y."/>
            <person name="Gao C."/>
            <person name="Wu H."/>
            <person name="Li Y."/>
            <person name="Cui Y."/>
            <person name="Guo X."/>
            <person name="Zheng S."/>
            <person name="Wang B."/>
            <person name="Yu K."/>
            <person name="Liang Q."/>
            <person name="Yang W."/>
            <person name="Lou X."/>
            <person name="Chen J."/>
            <person name="Feng M."/>
            <person name="Jian J."/>
            <person name="Zhang X."/>
            <person name="Luo G."/>
            <person name="Jiang Y."/>
            <person name="Liu J."/>
            <person name="Wang Z."/>
            <person name="Sha Y."/>
            <person name="Zhang B."/>
            <person name="Wu H."/>
            <person name="Tang D."/>
            <person name="Shen Q."/>
            <person name="Xue P."/>
            <person name="Zou S."/>
            <person name="Wang X."/>
            <person name="Liu X."/>
            <person name="Wang F."/>
            <person name="Yang Y."/>
            <person name="An X."/>
            <person name="Dong Z."/>
            <person name="Zhang K."/>
            <person name="Zhang X."/>
            <person name="Luo M.C."/>
            <person name="Dvorak J."/>
            <person name="Tong Y."/>
            <person name="Wang J."/>
            <person name="Yang H."/>
            <person name="Li Z."/>
            <person name="Wang D."/>
            <person name="Zhang A."/>
            <person name="Wang J."/>
        </authorList>
    </citation>
    <scope>NUCLEOTIDE SEQUENCE</scope>
    <source>
        <strain evidence="2">cv. G1812</strain>
    </source>
</reference>
<evidence type="ECO:0000313" key="1">
    <source>
        <dbReference type="EnsemblPlants" id="TuG1812G0700000450.01.T02.cds238913"/>
    </source>
</evidence>
<gene>
    <name evidence="1" type="primary">LOC125523852</name>
</gene>
<evidence type="ECO:0000313" key="2">
    <source>
        <dbReference type="Proteomes" id="UP000015106"/>
    </source>
</evidence>
<name>A0A8R7QZI3_TRIUA</name>
<dbReference type="AlphaFoldDB" id="A0A8R7QZI3"/>
<reference evidence="1" key="2">
    <citation type="submission" date="2018-03" db="EMBL/GenBank/DDBJ databases">
        <title>The Triticum urartu genome reveals the dynamic nature of wheat genome evolution.</title>
        <authorList>
            <person name="Ling H."/>
            <person name="Ma B."/>
            <person name="Shi X."/>
            <person name="Liu H."/>
            <person name="Dong L."/>
            <person name="Sun H."/>
            <person name="Cao Y."/>
            <person name="Gao Q."/>
            <person name="Zheng S."/>
            <person name="Li Y."/>
            <person name="Yu Y."/>
            <person name="Du H."/>
            <person name="Qi M."/>
            <person name="Li Y."/>
            <person name="Yu H."/>
            <person name="Cui Y."/>
            <person name="Wang N."/>
            <person name="Chen C."/>
            <person name="Wu H."/>
            <person name="Zhao Y."/>
            <person name="Zhang J."/>
            <person name="Li Y."/>
            <person name="Zhou W."/>
            <person name="Zhang B."/>
            <person name="Hu W."/>
            <person name="Eijk M."/>
            <person name="Tang J."/>
            <person name="Witsenboer H."/>
            <person name="Zhao S."/>
            <person name="Li Z."/>
            <person name="Zhang A."/>
            <person name="Wang D."/>
            <person name="Liang C."/>
        </authorList>
    </citation>
    <scope>NUCLEOTIDE SEQUENCE [LARGE SCALE GENOMIC DNA]</scope>
    <source>
        <strain evidence="1">cv. G1812</strain>
    </source>
</reference>
<protein>
    <submittedName>
        <fullName evidence="1">Uncharacterized protein</fullName>
    </submittedName>
</protein>